<dbReference type="Proteomes" id="UP000593802">
    <property type="component" value="Chromosome"/>
</dbReference>
<evidence type="ECO:0000259" key="1">
    <source>
        <dbReference type="Pfam" id="PF12146"/>
    </source>
</evidence>
<feature type="domain" description="Serine aminopeptidase S33" evidence="1">
    <location>
        <begin position="15"/>
        <end position="253"/>
    </location>
</feature>
<dbReference type="Gene3D" id="3.40.50.1820">
    <property type="entry name" value="alpha/beta hydrolase"/>
    <property type="match status" value="1"/>
</dbReference>
<dbReference type="RefSeq" id="WP_200759251.1">
    <property type="nucleotide sequence ID" value="NZ_AP023366.1"/>
</dbReference>
<dbReference type="InterPro" id="IPR051044">
    <property type="entry name" value="MAG_DAG_Lipase"/>
</dbReference>
<dbReference type="EMBL" id="AP023366">
    <property type="protein sequence ID" value="BCJ85084.1"/>
    <property type="molecule type" value="Genomic_DNA"/>
</dbReference>
<organism evidence="2 3">
    <name type="scientific">Effusibacillus dendaii</name>
    <dbReference type="NCBI Taxonomy" id="2743772"/>
    <lineage>
        <taxon>Bacteria</taxon>
        <taxon>Bacillati</taxon>
        <taxon>Bacillota</taxon>
        <taxon>Bacilli</taxon>
        <taxon>Bacillales</taxon>
        <taxon>Alicyclobacillaceae</taxon>
        <taxon>Effusibacillus</taxon>
    </lineage>
</organism>
<gene>
    <name evidence="2" type="ORF">skT53_00690</name>
</gene>
<sequence>MQEELFFQKWLPQGPMEGAVLIVHGAGEHSGRYQHVIEFLRNRQFAVFAGDLPGLGRSGGRRGHIDQFQQYVDCLKNWLLEVSREVGDRPIFLLGHSMGGLVTIRLLQHPNAEQLPIRGAVVTSPCLRLRMRVPKWQQKLAKLLLRIAPKLRIPNRIRANDVCRSEAVASQYRQDPNMEFRVSVRWYHELQKAMKDALLQAGSVKHPLLILQAGADRLVDPEAAIVFAERLTVVDRSLKLYPGLYHELLNEPEQEVVLGDLTNWIKSRK</sequence>
<keyword evidence="3" id="KW-1185">Reference proteome</keyword>
<dbReference type="InterPro" id="IPR000073">
    <property type="entry name" value="AB_hydrolase_1"/>
</dbReference>
<evidence type="ECO:0000313" key="3">
    <source>
        <dbReference type="Proteomes" id="UP000593802"/>
    </source>
</evidence>
<protein>
    <submittedName>
        <fullName evidence="2">Lysophospholipase</fullName>
    </submittedName>
</protein>
<dbReference type="PANTHER" id="PTHR11614">
    <property type="entry name" value="PHOSPHOLIPASE-RELATED"/>
    <property type="match status" value="1"/>
</dbReference>
<dbReference type="AlphaFoldDB" id="A0A7I8D4S1"/>
<evidence type="ECO:0000313" key="2">
    <source>
        <dbReference type="EMBL" id="BCJ85084.1"/>
    </source>
</evidence>
<dbReference type="KEGG" id="eff:skT53_00690"/>
<dbReference type="PRINTS" id="PR00111">
    <property type="entry name" value="ABHYDROLASE"/>
</dbReference>
<proteinExistence type="predicted"/>
<dbReference type="InterPro" id="IPR022742">
    <property type="entry name" value="Hydrolase_4"/>
</dbReference>
<dbReference type="InterPro" id="IPR029058">
    <property type="entry name" value="AB_hydrolase_fold"/>
</dbReference>
<dbReference type="Pfam" id="PF12146">
    <property type="entry name" value="Hydrolase_4"/>
    <property type="match status" value="1"/>
</dbReference>
<name>A0A7I8D4S1_9BACL</name>
<reference evidence="2 3" key="1">
    <citation type="submission" date="2020-08" db="EMBL/GenBank/DDBJ databases">
        <title>Complete Genome Sequence of Effusibacillus dendaii Strain skT53, Isolated from Farmland soil.</title>
        <authorList>
            <person name="Konishi T."/>
            <person name="Kawasaki H."/>
        </authorList>
    </citation>
    <scope>NUCLEOTIDE SEQUENCE [LARGE SCALE GENOMIC DNA]</scope>
    <source>
        <strain evidence="3">skT53</strain>
    </source>
</reference>
<dbReference type="SUPFAM" id="SSF53474">
    <property type="entry name" value="alpha/beta-Hydrolases"/>
    <property type="match status" value="1"/>
</dbReference>
<accession>A0A7I8D4S1</accession>